<name>A0A9Y2AK70_9FIRM</name>
<dbReference type="GO" id="GO:0007165">
    <property type="term" value="P:signal transduction"/>
    <property type="evidence" value="ECO:0007669"/>
    <property type="project" value="InterPro"/>
</dbReference>
<dbReference type="InterPro" id="IPR002545">
    <property type="entry name" value="CheW-lke_dom"/>
</dbReference>
<reference evidence="2" key="1">
    <citation type="submission" date="2023-03" db="EMBL/GenBank/DDBJ databases">
        <title>Selenobaculum gbiensis gen. nov. sp. nov., a new bacterium isolated from the gut microbiota of IBD patient.</title>
        <authorList>
            <person name="Yeo S."/>
            <person name="Park H."/>
            <person name="Huh C.S."/>
        </authorList>
    </citation>
    <scope>NUCLEOTIDE SEQUENCE</scope>
    <source>
        <strain evidence="2">ICN-92133</strain>
    </source>
</reference>
<feature type="domain" description="CheW-like" evidence="1">
    <location>
        <begin position="10"/>
        <end position="150"/>
    </location>
</feature>
<dbReference type="GO" id="GO:0006935">
    <property type="term" value="P:chemotaxis"/>
    <property type="evidence" value="ECO:0007669"/>
    <property type="project" value="InterPro"/>
</dbReference>
<dbReference type="InterPro" id="IPR036061">
    <property type="entry name" value="CheW-like_dom_sf"/>
</dbReference>
<dbReference type="InterPro" id="IPR039315">
    <property type="entry name" value="CheW"/>
</dbReference>
<dbReference type="Proteomes" id="UP001243623">
    <property type="component" value="Chromosome"/>
</dbReference>
<dbReference type="RefSeq" id="WP_147668058.1">
    <property type="nucleotide sequence ID" value="NZ_CP120678.1"/>
</dbReference>
<dbReference type="GO" id="GO:0005829">
    <property type="term" value="C:cytosol"/>
    <property type="evidence" value="ECO:0007669"/>
    <property type="project" value="TreeGrafter"/>
</dbReference>
<dbReference type="PANTHER" id="PTHR22617">
    <property type="entry name" value="CHEMOTAXIS SENSOR HISTIDINE KINASE-RELATED"/>
    <property type="match status" value="1"/>
</dbReference>
<protein>
    <submittedName>
        <fullName evidence="2">Chemotaxis protein CheW</fullName>
    </submittedName>
</protein>
<proteinExistence type="predicted"/>
<dbReference type="Pfam" id="PF01584">
    <property type="entry name" value="CheW"/>
    <property type="match status" value="1"/>
</dbReference>
<dbReference type="SUPFAM" id="SSF50341">
    <property type="entry name" value="CheW-like"/>
    <property type="match status" value="1"/>
</dbReference>
<dbReference type="CDD" id="cd00732">
    <property type="entry name" value="CheW"/>
    <property type="match status" value="1"/>
</dbReference>
<sequence>MSEKTYSNDEVQLVAFKLGKEEYGVSILHVQEIKRLTDITRVPYTPGFIKGVMNLRGSVLPVIDLKNRLGLFEEPYSEDTRIIIVKVDDISIGMIVDAVTEVLSIAPEHIEEPEAVVDGNGNNFISGVGNLDNRLIIMLNLNEIIGLTGETK</sequence>
<dbReference type="SMART" id="SM00260">
    <property type="entry name" value="CheW"/>
    <property type="match status" value="1"/>
</dbReference>
<dbReference type="PROSITE" id="PS50851">
    <property type="entry name" value="CHEW"/>
    <property type="match status" value="1"/>
</dbReference>
<evidence type="ECO:0000313" key="3">
    <source>
        <dbReference type="Proteomes" id="UP001243623"/>
    </source>
</evidence>
<accession>A0A9Y2AK70</accession>
<dbReference type="KEGG" id="sgbi:P3F81_04685"/>
<dbReference type="PANTHER" id="PTHR22617:SF23">
    <property type="entry name" value="CHEMOTAXIS PROTEIN CHEW"/>
    <property type="match status" value="1"/>
</dbReference>
<dbReference type="AlphaFoldDB" id="A0A9Y2AK70"/>
<dbReference type="Gene3D" id="2.30.30.40">
    <property type="entry name" value="SH3 Domains"/>
    <property type="match status" value="1"/>
</dbReference>
<evidence type="ECO:0000259" key="1">
    <source>
        <dbReference type="PROSITE" id="PS50851"/>
    </source>
</evidence>
<organism evidence="2 3">
    <name type="scientific">Selenobaculum gibii</name>
    <dbReference type="NCBI Taxonomy" id="3054208"/>
    <lineage>
        <taxon>Bacteria</taxon>
        <taxon>Bacillati</taxon>
        <taxon>Bacillota</taxon>
        <taxon>Negativicutes</taxon>
        <taxon>Selenomonadales</taxon>
        <taxon>Selenomonadaceae</taxon>
        <taxon>Selenobaculum</taxon>
    </lineage>
</organism>
<keyword evidence="3" id="KW-1185">Reference proteome</keyword>
<dbReference type="EMBL" id="CP120678">
    <property type="protein sequence ID" value="WIW71603.1"/>
    <property type="molecule type" value="Genomic_DNA"/>
</dbReference>
<gene>
    <name evidence="2" type="ORF">P3F81_04685</name>
</gene>
<evidence type="ECO:0000313" key="2">
    <source>
        <dbReference type="EMBL" id="WIW71603.1"/>
    </source>
</evidence>
<dbReference type="Gene3D" id="2.40.50.180">
    <property type="entry name" value="CheA-289, Domain 4"/>
    <property type="match status" value="1"/>
</dbReference>